<dbReference type="AlphaFoldDB" id="A0A2T0LSB9"/>
<protein>
    <submittedName>
        <fullName evidence="3">SPW repeat-containing protein</fullName>
    </submittedName>
</protein>
<dbReference type="InterPro" id="IPR005530">
    <property type="entry name" value="SPW"/>
</dbReference>
<dbReference type="OrthoDB" id="3638638at2"/>
<keyword evidence="1" id="KW-0472">Membrane</keyword>
<organism evidence="3 4">
    <name type="scientific">Prauserella shujinwangii</name>
    <dbReference type="NCBI Taxonomy" id="1453103"/>
    <lineage>
        <taxon>Bacteria</taxon>
        <taxon>Bacillati</taxon>
        <taxon>Actinomycetota</taxon>
        <taxon>Actinomycetes</taxon>
        <taxon>Pseudonocardiales</taxon>
        <taxon>Pseudonocardiaceae</taxon>
        <taxon>Prauserella</taxon>
    </lineage>
</organism>
<keyword evidence="4" id="KW-1185">Reference proteome</keyword>
<proteinExistence type="predicted"/>
<evidence type="ECO:0000256" key="1">
    <source>
        <dbReference type="SAM" id="Phobius"/>
    </source>
</evidence>
<accession>A0A2T0LSB9</accession>
<name>A0A2T0LSB9_9PSEU</name>
<dbReference type="Pfam" id="PF03779">
    <property type="entry name" value="SPW"/>
    <property type="match status" value="1"/>
</dbReference>
<feature type="transmembrane region" description="Helical" evidence="1">
    <location>
        <begin position="57"/>
        <end position="80"/>
    </location>
</feature>
<feature type="transmembrane region" description="Helical" evidence="1">
    <location>
        <begin position="112"/>
        <end position="135"/>
    </location>
</feature>
<evidence type="ECO:0000259" key="2">
    <source>
        <dbReference type="Pfam" id="PF03779"/>
    </source>
</evidence>
<dbReference type="EMBL" id="PVNH01000007">
    <property type="protein sequence ID" value="PRX46567.1"/>
    <property type="molecule type" value="Genomic_DNA"/>
</dbReference>
<feature type="domain" description="SPW repeat-containing integral membrane" evidence="2">
    <location>
        <begin position="34"/>
        <end position="130"/>
    </location>
</feature>
<gene>
    <name evidence="3" type="ORF">B0I33_107144</name>
</gene>
<dbReference type="Proteomes" id="UP000238362">
    <property type="component" value="Unassembled WGS sequence"/>
</dbReference>
<dbReference type="RefSeq" id="WP_106179971.1">
    <property type="nucleotide sequence ID" value="NZ_PVNH01000007.1"/>
</dbReference>
<evidence type="ECO:0000313" key="4">
    <source>
        <dbReference type="Proteomes" id="UP000238362"/>
    </source>
</evidence>
<feature type="transmembrane region" description="Helical" evidence="1">
    <location>
        <begin position="87"/>
        <end position="106"/>
    </location>
</feature>
<keyword evidence="1" id="KW-0812">Transmembrane</keyword>
<sequence>MATRTGSIDQHPDIVALRDRYEQAAETPQAQLLDGLTFLGGLYVAISPWVVGFSSAGALAVSNLVTGIALAVLAMGYAGAHGRMHRLAWVAPLIGVWTIITPWVILQGAATTGMVISNVITGGVVTLLGLGVAAIGMTGRSRRSR</sequence>
<evidence type="ECO:0000313" key="3">
    <source>
        <dbReference type="EMBL" id="PRX46567.1"/>
    </source>
</evidence>
<keyword evidence="1" id="KW-1133">Transmembrane helix</keyword>
<reference evidence="3 4" key="1">
    <citation type="submission" date="2018-03" db="EMBL/GenBank/DDBJ databases">
        <title>Genomic Encyclopedia of Type Strains, Phase III (KMG-III): the genomes of soil and plant-associated and newly described type strains.</title>
        <authorList>
            <person name="Whitman W."/>
        </authorList>
    </citation>
    <scope>NUCLEOTIDE SEQUENCE [LARGE SCALE GENOMIC DNA]</scope>
    <source>
        <strain evidence="3 4">CGMCC 4.7125</strain>
    </source>
</reference>
<comment type="caution">
    <text evidence="3">The sequence shown here is derived from an EMBL/GenBank/DDBJ whole genome shotgun (WGS) entry which is preliminary data.</text>
</comment>
<feature type="transmembrane region" description="Helical" evidence="1">
    <location>
        <begin position="32"/>
        <end position="51"/>
    </location>
</feature>